<reference evidence="3" key="2">
    <citation type="submission" date="2020-09" db="EMBL/GenBank/DDBJ databases">
        <authorList>
            <person name="Sun Q."/>
            <person name="Zhou Y."/>
        </authorList>
    </citation>
    <scope>NUCLEOTIDE SEQUENCE</scope>
    <source>
        <strain evidence="3">CGMCC 1.15322</strain>
    </source>
</reference>
<dbReference type="InterPro" id="IPR001303">
    <property type="entry name" value="Aldolase_II/adducin_N"/>
</dbReference>
<comment type="similarity">
    <text evidence="1">Belongs to the aldolase class II family.</text>
</comment>
<evidence type="ECO:0000313" key="3">
    <source>
        <dbReference type="EMBL" id="GGA87662.1"/>
    </source>
</evidence>
<dbReference type="NCBIfam" id="NF005451">
    <property type="entry name" value="PRK07044.1"/>
    <property type="match status" value="1"/>
</dbReference>
<name>A0A916S7X1_9BURK</name>
<protein>
    <submittedName>
        <fullName evidence="3">Class II aldolase</fullName>
    </submittedName>
</protein>
<dbReference type="Proteomes" id="UP000620596">
    <property type="component" value="Unassembled WGS sequence"/>
</dbReference>
<dbReference type="GO" id="GO:0051015">
    <property type="term" value="F:actin filament binding"/>
    <property type="evidence" value="ECO:0007669"/>
    <property type="project" value="TreeGrafter"/>
</dbReference>
<dbReference type="Gene3D" id="3.40.225.10">
    <property type="entry name" value="Class II aldolase/adducin N-terminal domain"/>
    <property type="match status" value="1"/>
</dbReference>
<dbReference type="InterPro" id="IPR036409">
    <property type="entry name" value="Aldolase_II/adducin_N_sf"/>
</dbReference>
<dbReference type="GO" id="GO:0005856">
    <property type="term" value="C:cytoskeleton"/>
    <property type="evidence" value="ECO:0007669"/>
    <property type="project" value="TreeGrafter"/>
</dbReference>
<dbReference type="AlphaFoldDB" id="A0A916S7X1"/>
<comment type="caution">
    <text evidence="3">The sequence shown here is derived from an EMBL/GenBank/DDBJ whole genome shotgun (WGS) entry which is preliminary data.</text>
</comment>
<dbReference type="Pfam" id="PF00596">
    <property type="entry name" value="Aldolase_II"/>
    <property type="match status" value="1"/>
</dbReference>
<sequence>MNAVLNPPPATMHPEEWTARLQLAACYRVFAMLGWTEMIYNHITVRLPDSVTGGDKQFLINPFGLHYSEVTASKLLKIDLQGKKLDNNPWPVNPAGFTVHAALHDGLPDAHCVMHTHTTAGVAVACTEGGLAQNNFYSAQLHDLVAYHDFEGITIHADEAPRLLKNIGNKPVVILRNHGLLAWASTLPLCFVRLWTLQRACDIQLAQAAMGPAIAVPEAVAKKTTHDSFQFDAQFGAGQDVFDALVRQVDRIDDSYKN</sequence>
<feature type="domain" description="Class II aldolase/adducin N-terminal" evidence="2">
    <location>
        <begin position="21"/>
        <end position="205"/>
    </location>
</feature>
<keyword evidence="4" id="KW-1185">Reference proteome</keyword>
<reference evidence="3" key="1">
    <citation type="journal article" date="2014" name="Int. J. Syst. Evol. Microbiol.">
        <title>Complete genome sequence of Corynebacterium casei LMG S-19264T (=DSM 44701T), isolated from a smear-ripened cheese.</title>
        <authorList>
            <consortium name="US DOE Joint Genome Institute (JGI-PGF)"/>
            <person name="Walter F."/>
            <person name="Albersmeier A."/>
            <person name="Kalinowski J."/>
            <person name="Ruckert C."/>
        </authorList>
    </citation>
    <scope>NUCLEOTIDE SEQUENCE</scope>
    <source>
        <strain evidence="3">CGMCC 1.15322</strain>
    </source>
</reference>
<evidence type="ECO:0000256" key="1">
    <source>
        <dbReference type="ARBA" id="ARBA00037961"/>
    </source>
</evidence>
<dbReference type="PANTHER" id="PTHR10672:SF3">
    <property type="entry name" value="PROTEIN HU-LI TAI SHAO"/>
    <property type="match status" value="1"/>
</dbReference>
<gene>
    <name evidence="3" type="ORF">GCM10011496_05420</name>
</gene>
<evidence type="ECO:0000259" key="2">
    <source>
        <dbReference type="SMART" id="SM01007"/>
    </source>
</evidence>
<organism evidence="3 4">
    <name type="scientific">Polaromonas eurypsychrophila</name>
    <dbReference type="NCBI Taxonomy" id="1614635"/>
    <lineage>
        <taxon>Bacteria</taxon>
        <taxon>Pseudomonadati</taxon>
        <taxon>Pseudomonadota</taxon>
        <taxon>Betaproteobacteria</taxon>
        <taxon>Burkholderiales</taxon>
        <taxon>Comamonadaceae</taxon>
        <taxon>Polaromonas</taxon>
    </lineage>
</organism>
<dbReference type="RefSeq" id="WP_188706358.1">
    <property type="nucleotide sequence ID" value="NZ_BMIG01000002.1"/>
</dbReference>
<dbReference type="EMBL" id="BMIG01000002">
    <property type="protein sequence ID" value="GGA87662.1"/>
    <property type="molecule type" value="Genomic_DNA"/>
</dbReference>
<proteinExistence type="inferred from homology"/>
<accession>A0A916S7X1</accession>
<dbReference type="InterPro" id="IPR051017">
    <property type="entry name" value="Aldolase-II_Adducin_sf"/>
</dbReference>
<dbReference type="SMART" id="SM01007">
    <property type="entry name" value="Aldolase_II"/>
    <property type="match status" value="1"/>
</dbReference>
<dbReference type="SUPFAM" id="SSF53639">
    <property type="entry name" value="AraD/HMP-PK domain-like"/>
    <property type="match status" value="1"/>
</dbReference>
<dbReference type="PANTHER" id="PTHR10672">
    <property type="entry name" value="ADDUCIN"/>
    <property type="match status" value="1"/>
</dbReference>
<evidence type="ECO:0000313" key="4">
    <source>
        <dbReference type="Proteomes" id="UP000620596"/>
    </source>
</evidence>